<dbReference type="Proteomes" id="UP001501237">
    <property type="component" value="Unassembled WGS sequence"/>
</dbReference>
<comment type="caution">
    <text evidence="2">The sequence shown here is derived from an EMBL/GenBank/DDBJ whole genome shotgun (WGS) entry which is preliminary data.</text>
</comment>
<gene>
    <name evidence="2" type="ORF">GCM10010468_25690</name>
</gene>
<name>A0ABP6QD11_9ACTN</name>
<evidence type="ECO:0000256" key="1">
    <source>
        <dbReference type="SAM" id="SignalP"/>
    </source>
</evidence>
<organism evidence="2 3">
    <name type="scientific">Actinocorallia longicatena</name>
    <dbReference type="NCBI Taxonomy" id="111803"/>
    <lineage>
        <taxon>Bacteria</taxon>
        <taxon>Bacillati</taxon>
        <taxon>Actinomycetota</taxon>
        <taxon>Actinomycetes</taxon>
        <taxon>Streptosporangiales</taxon>
        <taxon>Thermomonosporaceae</taxon>
        <taxon>Actinocorallia</taxon>
    </lineage>
</organism>
<evidence type="ECO:0000313" key="2">
    <source>
        <dbReference type="EMBL" id="GAA3208643.1"/>
    </source>
</evidence>
<sequence length="132" mass="12930">MDISASTSRAAVTGLLASALAAGVLSAPAAAAAETAPPGSSCKVFVTVTLAERVRLPLSLPGKVGDDGEGCGSLPEGMVTFLVNVVGRIAGGPERVRSFLGRGLVPCSTDRTLGGTGNNIHIAVTCGGGIPS</sequence>
<feature type="signal peptide" evidence="1">
    <location>
        <begin position="1"/>
        <end position="32"/>
    </location>
</feature>
<keyword evidence="1" id="KW-0732">Signal</keyword>
<feature type="chain" id="PRO_5046139209" evidence="1">
    <location>
        <begin position="33"/>
        <end position="132"/>
    </location>
</feature>
<dbReference type="EMBL" id="BAAAUV010000005">
    <property type="protein sequence ID" value="GAA3208643.1"/>
    <property type="molecule type" value="Genomic_DNA"/>
</dbReference>
<reference evidence="3" key="1">
    <citation type="journal article" date="2019" name="Int. J. Syst. Evol. Microbiol.">
        <title>The Global Catalogue of Microorganisms (GCM) 10K type strain sequencing project: providing services to taxonomists for standard genome sequencing and annotation.</title>
        <authorList>
            <consortium name="The Broad Institute Genomics Platform"/>
            <consortium name="The Broad Institute Genome Sequencing Center for Infectious Disease"/>
            <person name="Wu L."/>
            <person name="Ma J."/>
        </authorList>
    </citation>
    <scope>NUCLEOTIDE SEQUENCE [LARGE SCALE GENOMIC DNA]</scope>
    <source>
        <strain evidence="3">JCM 9377</strain>
    </source>
</reference>
<accession>A0ABP6QD11</accession>
<dbReference type="RefSeq" id="WP_344826744.1">
    <property type="nucleotide sequence ID" value="NZ_BAAAUV010000005.1"/>
</dbReference>
<protein>
    <submittedName>
        <fullName evidence="2">Uncharacterized protein</fullName>
    </submittedName>
</protein>
<keyword evidence="3" id="KW-1185">Reference proteome</keyword>
<proteinExistence type="predicted"/>
<evidence type="ECO:0000313" key="3">
    <source>
        <dbReference type="Proteomes" id="UP001501237"/>
    </source>
</evidence>